<dbReference type="RefSeq" id="WP_137097765.1">
    <property type="nucleotide sequence ID" value="NZ_CP039865.1"/>
</dbReference>
<name>A0A4D7QF60_9HYPH</name>
<dbReference type="InterPro" id="IPR051044">
    <property type="entry name" value="MAG_DAG_Lipase"/>
</dbReference>
<dbReference type="EMBL" id="CP039865">
    <property type="protein sequence ID" value="QCK84429.1"/>
    <property type="molecule type" value="Genomic_DNA"/>
</dbReference>
<dbReference type="InterPro" id="IPR022742">
    <property type="entry name" value="Hydrolase_4"/>
</dbReference>
<dbReference type="Pfam" id="PF12146">
    <property type="entry name" value="Hydrolase_4"/>
    <property type="match status" value="1"/>
</dbReference>
<dbReference type="KEGG" id="paqt:E8L99_00770"/>
<dbReference type="Gene3D" id="3.40.50.1820">
    <property type="entry name" value="alpha/beta hydrolase"/>
    <property type="match status" value="1"/>
</dbReference>
<dbReference type="GO" id="GO:0016787">
    <property type="term" value="F:hydrolase activity"/>
    <property type="evidence" value="ECO:0007669"/>
    <property type="project" value="UniProtKB-KW"/>
</dbReference>
<evidence type="ECO:0000313" key="3">
    <source>
        <dbReference type="Proteomes" id="UP000298588"/>
    </source>
</evidence>
<dbReference type="Proteomes" id="UP000298588">
    <property type="component" value="Chromosome"/>
</dbReference>
<proteinExistence type="predicted"/>
<reference evidence="2 3" key="1">
    <citation type="submission" date="2019-04" db="EMBL/GenBank/DDBJ databases">
        <title>Phreatobacter aquaticus sp. nov.</title>
        <authorList>
            <person name="Choi A."/>
            <person name="Baek K."/>
        </authorList>
    </citation>
    <scope>NUCLEOTIDE SEQUENCE [LARGE SCALE GENOMIC DNA]</scope>
    <source>
        <strain evidence="2 3">NMCR1094</strain>
    </source>
</reference>
<feature type="domain" description="Serine aminopeptidase S33" evidence="1">
    <location>
        <begin position="39"/>
        <end position="295"/>
    </location>
</feature>
<protein>
    <submittedName>
        <fullName evidence="2">Alpha/beta hydrolase</fullName>
    </submittedName>
</protein>
<organism evidence="2 3">
    <name type="scientific">Phreatobacter aquaticus</name>
    <dbReference type="NCBI Taxonomy" id="2570229"/>
    <lineage>
        <taxon>Bacteria</taxon>
        <taxon>Pseudomonadati</taxon>
        <taxon>Pseudomonadota</taxon>
        <taxon>Alphaproteobacteria</taxon>
        <taxon>Hyphomicrobiales</taxon>
        <taxon>Phreatobacteraceae</taxon>
        <taxon>Phreatobacter</taxon>
    </lineage>
</organism>
<gene>
    <name evidence="2" type="ORF">E8L99_00770</name>
</gene>
<keyword evidence="3" id="KW-1185">Reference proteome</keyword>
<dbReference type="PANTHER" id="PTHR11614">
    <property type="entry name" value="PHOSPHOLIPASE-RELATED"/>
    <property type="match status" value="1"/>
</dbReference>
<dbReference type="SUPFAM" id="SSF53474">
    <property type="entry name" value="alpha/beta-Hydrolases"/>
    <property type="match status" value="1"/>
</dbReference>
<dbReference type="AlphaFoldDB" id="A0A4D7QF60"/>
<keyword evidence="2" id="KW-0378">Hydrolase</keyword>
<evidence type="ECO:0000259" key="1">
    <source>
        <dbReference type="Pfam" id="PF12146"/>
    </source>
</evidence>
<sequence>MDLVELPGRPVPEGVRAGTITTPDGVPLRYARWDAIGAPRKGTVVVCQGRSEFIEKYFEVIDELRARGFGVLAFDWRGQGGSGRLLSEIRKGHVRRFSDYQIDLETIMSVVALPDCRPPFYALGHSMGGSILIETAHEGRTWFDRMVLTAPMISLAQIASPGLLRAVMTALSLVGLGGSLIPGGSLKPTSKKPFEGNPVTSDEQRYRQAASYSDIDPRLGLGAPTISWLREALKVTGRFAAPFYAEDIRQPMLIIASAKDGLVSTPKVEAFGRRLKGGHTVVIPDARHEVMMERDALRAEFWGAFDAFVPGEQPFL</sequence>
<evidence type="ECO:0000313" key="2">
    <source>
        <dbReference type="EMBL" id="QCK84429.1"/>
    </source>
</evidence>
<accession>A0A4D7QF60</accession>
<dbReference type="InterPro" id="IPR029058">
    <property type="entry name" value="AB_hydrolase_fold"/>
</dbReference>
<dbReference type="OrthoDB" id="9788260at2"/>